<feature type="disulfide bond" evidence="2">
    <location>
        <begin position="142"/>
        <end position="157"/>
    </location>
</feature>
<dbReference type="Proteomes" id="UP000050741">
    <property type="component" value="Unassembled WGS sequence"/>
</dbReference>
<dbReference type="PROSITE" id="PS50068">
    <property type="entry name" value="LDLRA_2"/>
    <property type="match status" value="1"/>
</dbReference>
<evidence type="ECO:0000313" key="4">
    <source>
        <dbReference type="WBParaSite" id="GPLIN_001447200"/>
    </source>
</evidence>
<dbReference type="Pfam" id="PF00057">
    <property type="entry name" value="Ldl_recept_a"/>
    <property type="match status" value="1"/>
</dbReference>
<dbReference type="CDD" id="cd00112">
    <property type="entry name" value="LDLa"/>
    <property type="match status" value="1"/>
</dbReference>
<dbReference type="AlphaFoldDB" id="A0A183CNL5"/>
<keyword evidence="3" id="KW-1185">Reference proteome</keyword>
<dbReference type="Gene3D" id="4.10.400.10">
    <property type="entry name" value="Low-density Lipoprotein Receptor"/>
    <property type="match status" value="1"/>
</dbReference>
<dbReference type="SUPFAM" id="SSF57424">
    <property type="entry name" value="LDL receptor-like module"/>
    <property type="match status" value="1"/>
</dbReference>
<protein>
    <submittedName>
        <fullName evidence="4">FZ domain-containing protein</fullName>
    </submittedName>
</protein>
<proteinExistence type="predicted"/>
<dbReference type="WBParaSite" id="GPLIN_001447200">
    <property type="protein sequence ID" value="GPLIN_001447200"/>
    <property type="gene ID" value="GPLIN_001447200"/>
</dbReference>
<dbReference type="SMART" id="SM00192">
    <property type="entry name" value="LDLa"/>
    <property type="match status" value="1"/>
</dbReference>
<reference evidence="3" key="1">
    <citation type="submission" date="2014-05" db="EMBL/GenBank/DDBJ databases">
        <title>The genome and life-stage specific transcriptomes of Globodera pallida elucidate key aspects of plant parasitism by a cyst nematode.</title>
        <authorList>
            <person name="Cotton J.A."/>
            <person name="Lilley C.J."/>
            <person name="Jones L.M."/>
            <person name="Kikuchi T."/>
            <person name="Reid A.J."/>
            <person name="Thorpe P."/>
            <person name="Tsai I.J."/>
            <person name="Beasley H."/>
            <person name="Blok V."/>
            <person name="Cock P.J.A."/>
            <person name="Van den Akker S.E."/>
            <person name="Holroyd N."/>
            <person name="Hunt M."/>
            <person name="Mantelin S."/>
            <person name="Naghra H."/>
            <person name="Pain A."/>
            <person name="Palomares-Rius J.E."/>
            <person name="Zarowiecki M."/>
            <person name="Berriman M."/>
            <person name="Jones J.T."/>
            <person name="Urwin P.E."/>
        </authorList>
    </citation>
    <scope>NUCLEOTIDE SEQUENCE [LARGE SCALE GENOMIC DNA]</scope>
    <source>
        <strain evidence="3">Lindley</strain>
    </source>
</reference>
<dbReference type="InterPro" id="IPR002172">
    <property type="entry name" value="LDrepeatLR_classA_rpt"/>
</dbReference>
<sequence>MVNDSLLLNNVILDKIGQQNESKLMAPYMEFLLDLDQFRYSGFLIVINNKMRITGESCRMFANLFSLELNGQWTGIACSHYMVRYEPAPLHLRMVSPVFFNLFVRQLLTMMLTVVRFSCPPAHEYLRQCPNHPLCIPAKLFCDSMDNCGMGSDELVCFIHNR</sequence>
<dbReference type="InterPro" id="IPR036055">
    <property type="entry name" value="LDL_receptor-like_sf"/>
</dbReference>
<name>A0A183CNL5_GLOPA</name>
<organism evidence="3 4">
    <name type="scientific">Globodera pallida</name>
    <name type="common">Potato cyst nematode worm</name>
    <name type="synonym">Heterodera pallida</name>
    <dbReference type="NCBI Taxonomy" id="36090"/>
    <lineage>
        <taxon>Eukaryota</taxon>
        <taxon>Metazoa</taxon>
        <taxon>Ecdysozoa</taxon>
        <taxon>Nematoda</taxon>
        <taxon>Chromadorea</taxon>
        <taxon>Rhabditida</taxon>
        <taxon>Tylenchina</taxon>
        <taxon>Tylenchomorpha</taxon>
        <taxon>Tylenchoidea</taxon>
        <taxon>Heteroderidae</taxon>
        <taxon>Heteroderinae</taxon>
        <taxon>Globodera</taxon>
    </lineage>
</organism>
<dbReference type="PROSITE" id="PS01209">
    <property type="entry name" value="LDLRA_1"/>
    <property type="match status" value="1"/>
</dbReference>
<evidence type="ECO:0000256" key="1">
    <source>
        <dbReference type="ARBA" id="ARBA00023157"/>
    </source>
</evidence>
<evidence type="ECO:0000256" key="2">
    <source>
        <dbReference type="PROSITE-ProRule" id="PRU00124"/>
    </source>
</evidence>
<comment type="caution">
    <text evidence="2">Lacks conserved residue(s) required for the propagation of feature annotation.</text>
</comment>
<accession>A0A183CNL5</accession>
<keyword evidence="1 2" id="KW-1015">Disulfide bond</keyword>
<reference evidence="4" key="2">
    <citation type="submission" date="2016-06" db="UniProtKB">
        <authorList>
            <consortium name="WormBaseParasite"/>
        </authorList>
    </citation>
    <scope>IDENTIFICATION</scope>
</reference>
<dbReference type="InterPro" id="IPR023415">
    <property type="entry name" value="LDLR_class-A_CS"/>
</dbReference>
<evidence type="ECO:0000313" key="3">
    <source>
        <dbReference type="Proteomes" id="UP000050741"/>
    </source>
</evidence>